<dbReference type="AlphaFoldDB" id="A0A0B2AT10"/>
<dbReference type="SUPFAM" id="SSF69118">
    <property type="entry name" value="AhpD-like"/>
    <property type="match status" value="1"/>
</dbReference>
<keyword evidence="2" id="KW-1185">Reference proteome</keyword>
<protein>
    <recommendedName>
        <fullName evidence="3">Carboxymuconolactone decarboxylase-like domain-containing protein</fullName>
    </recommendedName>
</protein>
<dbReference type="Gene3D" id="1.20.1290.10">
    <property type="entry name" value="AhpD-like"/>
    <property type="match status" value="1"/>
</dbReference>
<dbReference type="RefSeq" id="WP_043119835.1">
    <property type="nucleotide sequence ID" value="NZ_JTDL01000036.1"/>
</dbReference>
<dbReference type="STRING" id="1338436.LK10_02350"/>
<accession>A0A0B2AT10</accession>
<proteinExistence type="predicted"/>
<comment type="caution">
    <text evidence="1">The sequence shown here is derived from an EMBL/GenBank/DDBJ whole genome shotgun (WGS) entry which is preliminary data.</text>
</comment>
<dbReference type="Proteomes" id="UP000030982">
    <property type="component" value="Unassembled WGS sequence"/>
</dbReference>
<dbReference type="InterPro" id="IPR029032">
    <property type="entry name" value="AhpD-like"/>
</dbReference>
<reference evidence="1 2" key="1">
    <citation type="submission" date="2014-09" db="EMBL/GenBank/DDBJ databases">
        <title>Genome sequence of Sinomonas sp. MUSC 117.</title>
        <authorList>
            <person name="Lee L.-H."/>
        </authorList>
    </citation>
    <scope>NUCLEOTIDE SEQUENCE [LARGE SCALE GENOMIC DNA]</scope>
    <source>
        <strain evidence="1 2">MUSC 117</strain>
    </source>
</reference>
<dbReference type="PANTHER" id="PTHR35446:SF2">
    <property type="entry name" value="CARBOXYMUCONOLACTONE DECARBOXYLASE-LIKE DOMAIN-CONTAINING PROTEIN"/>
    <property type="match status" value="1"/>
</dbReference>
<sequence length="193" mass="20520">MRLPEVERGDDLRSRSLIRLISAISGMRLPDAARVAFYHKDFVGPALGAWTQAAMRGPSGWTVGERELMAAMVATWNSSAFCIGAHRATAVHGIGAATVDACLADYRTAPIAEPLRAALAFLETMTLRPEELLPSDARAAMAAGVTRAQLVDAAAVAALFNIITRYADALGFAIPTAAEFDKSALMLLKRGYG</sequence>
<dbReference type="PANTHER" id="PTHR35446">
    <property type="entry name" value="SI:CH211-175M2.5"/>
    <property type="match status" value="1"/>
</dbReference>
<evidence type="ECO:0008006" key="3">
    <source>
        <dbReference type="Google" id="ProtNLM"/>
    </source>
</evidence>
<dbReference type="OrthoDB" id="5521565at2"/>
<evidence type="ECO:0000313" key="2">
    <source>
        <dbReference type="Proteomes" id="UP000030982"/>
    </source>
</evidence>
<organism evidence="1 2">
    <name type="scientific">Sinomonas humi</name>
    <dbReference type="NCBI Taxonomy" id="1338436"/>
    <lineage>
        <taxon>Bacteria</taxon>
        <taxon>Bacillati</taxon>
        <taxon>Actinomycetota</taxon>
        <taxon>Actinomycetes</taxon>
        <taxon>Micrococcales</taxon>
        <taxon>Micrococcaceae</taxon>
        <taxon>Sinomonas</taxon>
    </lineage>
</organism>
<evidence type="ECO:0000313" key="1">
    <source>
        <dbReference type="EMBL" id="KHL05130.1"/>
    </source>
</evidence>
<gene>
    <name evidence="1" type="ORF">LK10_02350</name>
</gene>
<name>A0A0B2AT10_9MICC</name>
<dbReference type="EMBL" id="JTDL01000036">
    <property type="protein sequence ID" value="KHL05130.1"/>
    <property type="molecule type" value="Genomic_DNA"/>
</dbReference>